<comment type="subcellular location">
    <subcellularLocation>
        <location evidence="1">Cell membrane</location>
        <topology evidence="1">Multi-pass membrane protein</topology>
    </subcellularLocation>
</comment>
<reference evidence="8 9" key="1">
    <citation type="journal article" date="2016" name="Nat. Commun.">
        <title>Thousands of microbial genomes shed light on interconnected biogeochemical processes in an aquifer system.</title>
        <authorList>
            <person name="Anantharaman K."/>
            <person name="Brown C.T."/>
            <person name="Hug L.A."/>
            <person name="Sharon I."/>
            <person name="Castelle C.J."/>
            <person name="Probst A.J."/>
            <person name="Thomas B.C."/>
            <person name="Singh A."/>
            <person name="Wilkins M.J."/>
            <person name="Karaoz U."/>
            <person name="Brodie E.L."/>
            <person name="Williams K.H."/>
            <person name="Hubbard S.S."/>
            <person name="Banfield J.F."/>
        </authorList>
    </citation>
    <scope>NUCLEOTIDE SEQUENCE [LARGE SCALE GENOMIC DNA]</scope>
</reference>
<keyword evidence="5 6" id="KW-0472">Membrane</keyword>
<keyword evidence="3 6" id="KW-0812">Transmembrane</keyword>
<dbReference type="AlphaFoldDB" id="A0A1F5H7M9"/>
<proteinExistence type="predicted"/>
<comment type="caution">
    <text evidence="8">The sequence shown here is derived from an EMBL/GenBank/DDBJ whole genome shotgun (WGS) entry which is preliminary data.</text>
</comment>
<evidence type="ECO:0000256" key="2">
    <source>
        <dbReference type="ARBA" id="ARBA00022475"/>
    </source>
</evidence>
<dbReference type="InterPro" id="IPR037185">
    <property type="entry name" value="EmrE-like"/>
</dbReference>
<feature type="transmembrane region" description="Helical" evidence="6">
    <location>
        <begin position="7"/>
        <end position="24"/>
    </location>
</feature>
<sequence length="296" mass="32454">MKPNPAFFYTVTAAVIWGATAPIMKLTLAQIPVFSLAFIRMAVASLILGILIAKKLKIEKADYATFFWAAITGVTLNLAFFFLGLKLTQAILAAFLVASVPVFTLFAAHFYLKEKFNLRLIIASVIAMIGVIIIIGKFDGGLSPKQLLGNLLLFAATLSWVAHEIIAKKLLKVYQAGVVAFYSMAVGAATFFPLFLWEFWRDPTWIGKVDTSGFLGLLYGIFFASLAAYWAWQQGLKLLPAGQAAFFFYLDPVSGAILSMILLGERLTSTLAIGGILIIIGVFLAEHKRQARQLDK</sequence>
<feature type="transmembrane region" description="Helical" evidence="6">
    <location>
        <begin position="30"/>
        <end position="53"/>
    </location>
</feature>
<dbReference type="EMBL" id="MFBT01000005">
    <property type="protein sequence ID" value="OGE00184.1"/>
    <property type="molecule type" value="Genomic_DNA"/>
</dbReference>
<keyword evidence="4 6" id="KW-1133">Transmembrane helix</keyword>
<gene>
    <name evidence="8" type="ORF">A3B54_02160</name>
</gene>
<dbReference type="InterPro" id="IPR050638">
    <property type="entry name" value="AA-Vitamin_Transporters"/>
</dbReference>
<feature type="domain" description="EamA" evidence="7">
    <location>
        <begin position="7"/>
        <end position="135"/>
    </location>
</feature>
<evidence type="ECO:0000256" key="1">
    <source>
        <dbReference type="ARBA" id="ARBA00004651"/>
    </source>
</evidence>
<evidence type="ECO:0000259" key="7">
    <source>
        <dbReference type="Pfam" id="PF00892"/>
    </source>
</evidence>
<dbReference type="Proteomes" id="UP000177039">
    <property type="component" value="Unassembled WGS sequence"/>
</dbReference>
<feature type="transmembrane region" description="Helical" evidence="6">
    <location>
        <begin position="65"/>
        <end position="85"/>
    </location>
</feature>
<accession>A0A1F5H7M9</accession>
<feature type="transmembrane region" description="Helical" evidence="6">
    <location>
        <begin position="269"/>
        <end position="286"/>
    </location>
</feature>
<feature type="transmembrane region" description="Helical" evidence="6">
    <location>
        <begin position="118"/>
        <end position="135"/>
    </location>
</feature>
<feature type="transmembrane region" description="Helical" evidence="6">
    <location>
        <begin position="244"/>
        <end position="263"/>
    </location>
</feature>
<evidence type="ECO:0000256" key="4">
    <source>
        <dbReference type="ARBA" id="ARBA00022989"/>
    </source>
</evidence>
<feature type="transmembrane region" description="Helical" evidence="6">
    <location>
        <begin position="147"/>
        <end position="167"/>
    </location>
</feature>
<dbReference type="PANTHER" id="PTHR32322:SF18">
    <property type="entry name" value="S-ADENOSYLMETHIONINE_S-ADENOSYLHOMOCYSTEINE TRANSPORTER"/>
    <property type="match status" value="1"/>
</dbReference>
<evidence type="ECO:0000256" key="3">
    <source>
        <dbReference type="ARBA" id="ARBA00022692"/>
    </source>
</evidence>
<dbReference type="InterPro" id="IPR000620">
    <property type="entry name" value="EamA_dom"/>
</dbReference>
<feature type="transmembrane region" description="Helical" evidence="6">
    <location>
        <begin position="91"/>
        <end position="111"/>
    </location>
</feature>
<evidence type="ECO:0000313" key="9">
    <source>
        <dbReference type="Proteomes" id="UP000177039"/>
    </source>
</evidence>
<feature type="transmembrane region" description="Helical" evidence="6">
    <location>
        <begin position="179"/>
        <end position="200"/>
    </location>
</feature>
<evidence type="ECO:0000256" key="6">
    <source>
        <dbReference type="SAM" id="Phobius"/>
    </source>
</evidence>
<keyword evidence="2" id="KW-1003">Cell membrane</keyword>
<protein>
    <recommendedName>
        <fullName evidence="7">EamA domain-containing protein</fullName>
    </recommendedName>
</protein>
<evidence type="ECO:0000256" key="5">
    <source>
        <dbReference type="ARBA" id="ARBA00023136"/>
    </source>
</evidence>
<feature type="domain" description="EamA" evidence="7">
    <location>
        <begin position="148"/>
        <end position="284"/>
    </location>
</feature>
<dbReference type="PANTHER" id="PTHR32322">
    <property type="entry name" value="INNER MEMBRANE TRANSPORTER"/>
    <property type="match status" value="1"/>
</dbReference>
<evidence type="ECO:0000313" key="8">
    <source>
        <dbReference type="EMBL" id="OGE00184.1"/>
    </source>
</evidence>
<organism evidence="8 9">
    <name type="scientific">Candidatus Curtissbacteria bacterium RIFCSPLOWO2_01_FULL_42_50</name>
    <dbReference type="NCBI Taxonomy" id="1797730"/>
    <lineage>
        <taxon>Bacteria</taxon>
        <taxon>Candidatus Curtissiibacteriota</taxon>
    </lineage>
</organism>
<dbReference type="GO" id="GO:0005886">
    <property type="term" value="C:plasma membrane"/>
    <property type="evidence" value="ECO:0007669"/>
    <property type="project" value="UniProtKB-SubCell"/>
</dbReference>
<name>A0A1F5H7M9_9BACT</name>
<dbReference type="Pfam" id="PF00892">
    <property type="entry name" value="EamA"/>
    <property type="match status" value="2"/>
</dbReference>
<dbReference type="SUPFAM" id="SSF103481">
    <property type="entry name" value="Multidrug resistance efflux transporter EmrE"/>
    <property type="match status" value="2"/>
</dbReference>
<feature type="transmembrane region" description="Helical" evidence="6">
    <location>
        <begin position="212"/>
        <end position="232"/>
    </location>
</feature>